<dbReference type="PANTHER" id="PTHR31236:SF2">
    <property type="entry name" value="BURP DOMAIN PROTEIN RD22"/>
    <property type="match status" value="1"/>
</dbReference>
<evidence type="ECO:0000259" key="2">
    <source>
        <dbReference type="PROSITE" id="PS51277"/>
    </source>
</evidence>
<evidence type="ECO:0000256" key="1">
    <source>
        <dbReference type="SAM" id="SignalP"/>
    </source>
</evidence>
<dbReference type="InterPro" id="IPR044816">
    <property type="entry name" value="BURP"/>
</dbReference>
<accession>A0ABM3R716</accession>
<dbReference type="PROSITE" id="PS51277">
    <property type="entry name" value="BURP"/>
    <property type="match status" value="1"/>
</dbReference>
<name>A0ABM3R716_SPIOL</name>
<reference evidence="4" key="2">
    <citation type="submission" date="2025-08" db="UniProtKB">
        <authorList>
            <consortium name="RefSeq"/>
        </authorList>
    </citation>
    <scope>IDENTIFICATION</scope>
    <source>
        <tissue evidence="4">Leaf</tissue>
    </source>
</reference>
<feature type="signal peptide" evidence="1">
    <location>
        <begin position="1"/>
        <end position="27"/>
    </location>
</feature>
<keyword evidence="3" id="KW-1185">Reference proteome</keyword>
<organism evidence="3 4">
    <name type="scientific">Spinacia oleracea</name>
    <name type="common">Spinach</name>
    <dbReference type="NCBI Taxonomy" id="3562"/>
    <lineage>
        <taxon>Eukaryota</taxon>
        <taxon>Viridiplantae</taxon>
        <taxon>Streptophyta</taxon>
        <taxon>Embryophyta</taxon>
        <taxon>Tracheophyta</taxon>
        <taxon>Spermatophyta</taxon>
        <taxon>Magnoliopsida</taxon>
        <taxon>eudicotyledons</taxon>
        <taxon>Gunneridae</taxon>
        <taxon>Pentapetalae</taxon>
        <taxon>Caryophyllales</taxon>
        <taxon>Chenopodiaceae</taxon>
        <taxon>Chenopodioideae</taxon>
        <taxon>Anserineae</taxon>
        <taxon>Spinacia</taxon>
    </lineage>
</organism>
<dbReference type="InterPro" id="IPR004873">
    <property type="entry name" value="BURP_dom"/>
</dbReference>
<sequence length="318" mass="36220">MSYYKPSFVLLLVTFISIQLTFPLCSGAPSSPEEIYWKTKVGDIPMPKPLKDSLRLGPNERVVQLNSNYKQDFGTHEALLYVWGGHVAKTQIPQDGRVIYFKDDILSKVGVKMKLYFKKINNQAKFLPLHVAKILPTTSDKFQVILNLLFVNPKSTLAQDIELMMKKCEEKGVKGEIRNCVNSLEDMVDYVTSALNFGKNKLVVASTKEDYGILLEYTIQKVQLLGSHVVVCHKIRNPFAVFLCHSIQNTYLYNVSMVRANGKQTEAFAICHKDTSFWNPRHYAFEFLNTKPGGKPICHFVCAEAIVWYRLPKNNGEE</sequence>
<proteinExistence type="predicted"/>
<dbReference type="GeneID" id="130466852"/>
<feature type="chain" id="PRO_5045861080" evidence="1">
    <location>
        <begin position="28"/>
        <end position="318"/>
    </location>
</feature>
<dbReference type="SMART" id="SM01045">
    <property type="entry name" value="BURP"/>
    <property type="match status" value="1"/>
</dbReference>
<keyword evidence="1" id="KW-0732">Signal</keyword>
<dbReference type="RefSeq" id="XP_056691398.1">
    <property type="nucleotide sequence ID" value="XM_056835420.1"/>
</dbReference>
<protein>
    <submittedName>
        <fullName evidence="4">BURP domain-containing protein 5-like isoform X1</fullName>
    </submittedName>
</protein>
<evidence type="ECO:0000313" key="4">
    <source>
        <dbReference type="RefSeq" id="XP_056691398.1"/>
    </source>
</evidence>
<gene>
    <name evidence="4" type="primary">LOC130466852</name>
</gene>
<dbReference type="Proteomes" id="UP000813463">
    <property type="component" value="Chromosome 2"/>
</dbReference>
<feature type="domain" description="BURP" evidence="2">
    <location>
        <begin position="99"/>
        <end position="311"/>
    </location>
</feature>
<dbReference type="Pfam" id="PF03181">
    <property type="entry name" value="BURP"/>
    <property type="match status" value="1"/>
</dbReference>
<dbReference type="PANTHER" id="PTHR31236">
    <property type="entry name" value="BURP DOMAIN PROTEIN USPL1-LIKE"/>
    <property type="match status" value="1"/>
</dbReference>
<evidence type="ECO:0000313" key="3">
    <source>
        <dbReference type="Proteomes" id="UP000813463"/>
    </source>
</evidence>
<reference evidence="3" key="1">
    <citation type="journal article" date="2021" name="Nat. Commun.">
        <title>Genomic analyses provide insights into spinach domestication and the genetic basis of agronomic traits.</title>
        <authorList>
            <person name="Cai X."/>
            <person name="Sun X."/>
            <person name="Xu C."/>
            <person name="Sun H."/>
            <person name="Wang X."/>
            <person name="Ge C."/>
            <person name="Zhang Z."/>
            <person name="Wang Q."/>
            <person name="Fei Z."/>
            <person name="Jiao C."/>
            <person name="Wang Q."/>
        </authorList>
    </citation>
    <scope>NUCLEOTIDE SEQUENCE [LARGE SCALE GENOMIC DNA]</scope>
    <source>
        <strain evidence="3">cv. Varoflay</strain>
    </source>
</reference>